<dbReference type="EMBL" id="CP097218">
    <property type="protein sequence ID" value="UQN29734.1"/>
    <property type="molecule type" value="Genomic_DNA"/>
</dbReference>
<feature type="domain" description="HTH marR-type" evidence="2">
    <location>
        <begin position="64"/>
        <end position="202"/>
    </location>
</feature>
<dbReference type="InterPro" id="IPR036390">
    <property type="entry name" value="WH_DNA-bd_sf"/>
</dbReference>
<name>A0ABY4N8Q1_9MICO</name>
<evidence type="ECO:0000259" key="2">
    <source>
        <dbReference type="PROSITE" id="PS50995"/>
    </source>
</evidence>
<proteinExistence type="predicted"/>
<feature type="compositionally biased region" description="Basic and acidic residues" evidence="1">
    <location>
        <begin position="1"/>
        <end position="14"/>
    </location>
</feature>
<dbReference type="InterPro" id="IPR000835">
    <property type="entry name" value="HTH_MarR-typ"/>
</dbReference>
<accession>A0ABY4N8Q1</accession>
<dbReference type="PANTHER" id="PTHR33164">
    <property type="entry name" value="TRANSCRIPTIONAL REGULATOR, MARR FAMILY"/>
    <property type="match status" value="1"/>
</dbReference>
<dbReference type="PROSITE" id="PS50995">
    <property type="entry name" value="HTH_MARR_2"/>
    <property type="match status" value="1"/>
</dbReference>
<dbReference type="SMART" id="SM00347">
    <property type="entry name" value="HTH_MARR"/>
    <property type="match status" value="1"/>
</dbReference>
<dbReference type="Proteomes" id="UP001055868">
    <property type="component" value="Chromosome"/>
</dbReference>
<sequence length="218" mass="23015">MSNTEDTREPRGADGESVNGRGTSGAPRASGAPVADGAGAEGAGAEGASAGGADGAVHWLSHDEQQAWRTFLYGVNLLMENISTALEQDPRFDLSLDEYEILVRLSEAPGGRIRMSGLADQVVHSRSRLTHTVARLEKRGILERVRCSGDGRGREAVLTEAGAELLRQAAPVHVASVRERLLDAVGTEDLLELGRIMARTIPEGAPVTLGTVPSDVKD</sequence>
<dbReference type="PANTHER" id="PTHR33164:SF99">
    <property type="entry name" value="MARR FAMILY REGULATORY PROTEIN"/>
    <property type="match status" value="1"/>
</dbReference>
<dbReference type="RefSeq" id="WP_249478918.1">
    <property type="nucleotide sequence ID" value="NZ_CP097218.1"/>
</dbReference>
<feature type="region of interest" description="Disordered" evidence="1">
    <location>
        <begin position="1"/>
        <end position="52"/>
    </location>
</feature>
<feature type="compositionally biased region" description="Gly residues" evidence="1">
    <location>
        <begin position="39"/>
        <end position="52"/>
    </location>
</feature>
<gene>
    <name evidence="3" type="ORF">M4486_19235</name>
</gene>
<evidence type="ECO:0000313" key="4">
    <source>
        <dbReference type="Proteomes" id="UP001055868"/>
    </source>
</evidence>
<dbReference type="Pfam" id="PF01047">
    <property type="entry name" value="MarR"/>
    <property type="match status" value="1"/>
</dbReference>
<evidence type="ECO:0000313" key="3">
    <source>
        <dbReference type="EMBL" id="UQN29734.1"/>
    </source>
</evidence>
<dbReference type="InterPro" id="IPR039422">
    <property type="entry name" value="MarR/SlyA-like"/>
</dbReference>
<dbReference type="Gene3D" id="1.10.10.10">
    <property type="entry name" value="Winged helix-like DNA-binding domain superfamily/Winged helix DNA-binding domain"/>
    <property type="match status" value="1"/>
</dbReference>
<evidence type="ECO:0000256" key="1">
    <source>
        <dbReference type="SAM" id="MobiDB-lite"/>
    </source>
</evidence>
<organism evidence="3 4">
    <name type="scientific">Brachybacterium kimchii</name>
    <dbReference type="NCBI Taxonomy" id="2942909"/>
    <lineage>
        <taxon>Bacteria</taxon>
        <taxon>Bacillati</taxon>
        <taxon>Actinomycetota</taxon>
        <taxon>Actinomycetes</taxon>
        <taxon>Micrococcales</taxon>
        <taxon>Dermabacteraceae</taxon>
        <taxon>Brachybacterium</taxon>
    </lineage>
</organism>
<dbReference type="SUPFAM" id="SSF46785">
    <property type="entry name" value="Winged helix' DNA-binding domain"/>
    <property type="match status" value="1"/>
</dbReference>
<dbReference type="InterPro" id="IPR036388">
    <property type="entry name" value="WH-like_DNA-bd_sf"/>
</dbReference>
<protein>
    <submittedName>
        <fullName evidence="3">MarR family transcriptional regulator</fullName>
    </submittedName>
</protein>
<reference evidence="3" key="1">
    <citation type="submission" date="2022-05" db="EMBL/GenBank/DDBJ databases">
        <title>Genomic analysis of Brachybacterium sp. CBA3104.</title>
        <authorList>
            <person name="Roh S.W."/>
            <person name="Kim Y.B."/>
            <person name="Kim Y."/>
        </authorList>
    </citation>
    <scope>NUCLEOTIDE SEQUENCE</scope>
    <source>
        <strain evidence="3">CBA3104</strain>
    </source>
</reference>
<keyword evidence="4" id="KW-1185">Reference proteome</keyword>